<proteinExistence type="predicted"/>
<keyword evidence="2" id="KW-1185">Reference proteome</keyword>
<evidence type="ECO:0000313" key="1">
    <source>
        <dbReference type="EMBL" id="OAF71299.1"/>
    </source>
</evidence>
<comment type="caution">
    <text evidence="1">The sequence shown here is derived from an EMBL/GenBank/DDBJ whole genome shotgun (WGS) entry which is preliminary data.</text>
</comment>
<organism evidence="1 2">
    <name type="scientific">Intoshia linei</name>
    <dbReference type="NCBI Taxonomy" id="1819745"/>
    <lineage>
        <taxon>Eukaryota</taxon>
        <taxon>Metazoa</taxon>
        <taxon>Spiralia</taxon>
        <taxon>Lophotrochozoa</taxon>
        <taxon>Mesozoa</taxon>
        <taxon>Orthonectida</taxon>
        <taxon>Rhopaluridae</taxon>
        <taxon>Intoshia</taxon>
    </lineage>
</organism>
<dbReference type="Proteomes" id="UP000078046">
    <property type="component" value="Unassembled WGS sequence"/>
</dbReference>
<evidence type="ECO:0000313" key="2">
    <source>
        <dbReference type="Proteomes" id="UP000078046"/>
    </source>
</evidence>
<name>A0A177BAF4_9BILA</name>
<sequence>MVQKKKMPTSNCCHNIDSYNINIYNNWCKSFTHEEDVIH</sequence>
<dbReference type="AlphaFoldDB" id="A0A177BAF4"/>
<gene>
    <name evidence="1" type="ORF">A3Q56_00941</name>
</gene>
<reference evidence="1 2" key="1">
    <citation type="submission" date="2016-04" db="EMBL/GenBank/DDBJ databases">
        <title>The genome of Intoshia linei affirms orthonectids as highly simplified spiralians.</title>
        <authorList>
            <person name="Mikhailov K.V."/>
            <person name="Slusarev G.S."/>
            <person name="Nikitin M.A."/>
            <person name="Logacheva M.D."/>
            <person name="Penin A."/>
            <person name="Aleoshin V."/>
            <person name="Panchin Y.V."/>
        </authorList>
    </citation>
    <scope>NUCLEOTIDE SEQUENCE [LARGE SCALE GENOMIC DNA]</scope>
    <source>
        <strain evidence="1">Intl2013</strain>
        <tissue evidence="1">Whole animal</tissue>
    </source>
</reference>
<dbReference type="EMBL" id="LWCA01000063">
    <property type="protein sequence ID" value="OAF71299.1"/>
    <property type="molecule type" value="Genomic_DNA"/>
</dbReference>
<accession>A0A177BAF4</accession>
<protein>
    <submittedName>
        <fullName evidence="1">Uncharacterized protein</fullName>
    </submittedName>
</protein>